<dbReference type="Proteomes" id="UP000784294">
    <property type="component" value="Unassembled WGS sequence"/>
</dbReference>
<comment type="caution">
    <text evidence="1">The sequence shown here is derived from an EMBL/GenBank/DDBJ whole genome shotgun (WGS) entry which is preliminary data.</text>
</comment>
<accession>A0A448WFE3</accession>
<dbReference type="EMBL" id="CAAALY010009058">
    <property type="protein sequence ID" value="VEL10455.1"/>
    <property type="molecule type" value="Genomic_DNA"/>
</dbReference>
<gene>
    <name evidence="1" type="ORF">PXEA_LOCUS3895</name>
</gene>
<reference evidence="1" key="1">
    <citation type="submission" date="2018-11" db="EMBL/GenBank/DDBJ databases">
        <authorList>
            <consortium name="Pathogen Informatics"/>
        </authorList>
    </citation>
    <scope>NUCLEOTIDE SEQUENCE</scope>
</reference>
<protein>
    <submittedName>
        <fullName evidence="1">Uncharacterized protein</fullName>
    </submittedName>
</protein>
<dbReference type="AlphaFoldDB" id="A0A448WFE3"/>
<organism evidence="1 2">
    <name type="scientific">Protopolystoma xenopodis</name>
    <dbReference type="NCBI Taxonomy" id="117903"/>
    <lineage>
        <taxon>Eukaryota</taxon>
        <taxon>Metazoa</taxon>
        <taxon>Spiralia</taxon>
        <taxon>Lophotrochozoa</taxon>
        <taxon>Platyhelminthes</taxon>
        <taxon>Monogenea</taxon>
        <taxon>Polyopisthocotylea</taxon>
        <taxon>Polystomatidea</taxon>
        <taxon>Polystomatidae</taxon>
        <taxon>Protopolystoma</taxon>
    </lineage>
</organism>
<keyword evidence="2" id="KW-1185">Reference proteome</keyword>
<name>A0A448WFE3_9PLAT</name>
<evidence type="ECO:0000313" key="2">
    <source>
        <dbReference type="Proteomes" id="UP000784294"/>
    </source>
</evidence>
<evidence type="ECO:0000313" key="1">
    <source>
        <dbReference type="EMBL" id="VEL10455.1"/>
    </source>
</evidence>
<sequence length="99" mass="10927">MYHISSAGPVTWYIPSRFDGIANESCQFQHQAKIRQGNKGVLFWRFYSGLLSGFVSWARRSVSYLSGWSMSLGSSPSATFTPGAISQASSSMYTFALPE</sequence>
<proteinExistence type="predicted"/>